<accession>A0A1W6L986</accession>
<protein>
    <recommendedName>
        <fullName evidence="3">Type III secretion protein</fullName>
    </recommendedName>
</protein>
<sequence>MTDEVFEALVGVLSVAADDSASDDVLATLQALHAARPDWPELSIALAQRHLLAGDLQPAREALEGVERHADRVPLVGALLAYTLHAQKDPAWRLRAFEAERAAQDELGSSILAGLREEVAA</sequence>
<keyword evidence="2" id="KW-1185">Reference proteome</keyword>
<dbReference type="Pfam" id="PF09613">
    <property type="entry name" value="HrpB1_HrpK"/>
    <property type="match status" value="1"/>
</dbReference>
<dbReference type="AlphaFoldDB" id="A0A1W6L986"/>
<dbReference type="Proteomes" id="UP000193427">
    <property type="component" value="Chromosome"/>
</dbReference>
<reference evidence="1 2" key="1">
    <citation type="submission" date="2016-04" db="EMBL/GenBank/DDBJ databases">
        <title>Complete genome sequence of natural rubber-degrading, novel Gram-negative bacterium, Rhizobacter gummiphilus strain NS21.</title>
        <authorList>
            <person name="Tabata M."/>
            <person name="Kasai D."/>
            <person name="Fukuda M."/>
        </authorList>
    </citation>
    <scope>NUCLEOTIDE SEQUENCE [LARGE SCALE GENOMIC DNA]</scope>
    <source>
        <strain evidence="1 2">NS21</strain>
    </source>
</reference>
<evidence type="ECO:0000313" key="2">
    <source>
        <dbReference type="Proteomes" id="UP000193427"/>
    </source>
</evidence>
<proteinExistence type="predicted"/>
<gene>
    <name evidence="1" type="ORF">A4W93_13140</name>
</gene>
<dbReference type="KEGG" id="rgu:A4W93_13140"/>
<evidence type="ECO:0000313" key="1">
    <source>
        <dbReference type="EMBL" id="ARN20764.1"/>
    </source>
</evidence>
<name>A0A1W6L986_9BURK</name>
<dbReference type="EMBL" id="CP015118">
    <property type="protein sequence ID" value="ARN20764.1"/>
    <property type="molecule type" value="Genomic_DNA"/>
</dbReference>
<dbReference type="InterPro" id="IPR013394">
    <property type="entry name" value="T3SS_HrpB1/HrpK"/>
</dbReference>
<organism evidence="1 2">
    <name type="scientific">Piscinibacter gummiphilus</name>
    <dbReference type="NCBI Taxonomy" id="946333"/>
    <lineage>
        <taxon>Bacteria</taxon>
        <taxon>Pseudomonadati</taxon>
        <taxon>Pseudomonadota</taxon>
        <taxon>Betaproteobacteria</taxon>
        <taxon>Burkholderiales</taxon>
        <taxon>Sphaerotilaceae</taxon>
        <taxon>Piscinibacter</taxon>
    </lineage>
</organism>
<evidence type="ECO:0008006" key="3">
    <source>
        <dbReference type="Google" id="ProtNLM"/>
    </source>
</evidence>